<gene>
    <name evidence="1" type="ORF">AB0887_23885</name>
</gene>
<name>A0ABV3LZS9_9ACTN</name>
<evidence type="ECO:0000313" key="1">
    <source>
        <dbReference type="EMBL" id="MEW2364974.1"/>
    </source>
</evidence>
<keyword evidence="2" id="KW-1185">Reference proteome</keyword>
<comment type="caution">
    <text evidence="1">The sequence shown here is derived from an EMBL/GenBank/DDBJ whole genome shotgun (WGS) entry which is preliminary data.</text>
</comment>
<proteinExistence type="predicted"/>
<evidence type="ECO:0000313" key="2">
    <source>
        <dbReference type="Proteomes" id="UP001553843"/>
    </source>
</evidence>
<accession>A0ABV3LZS9</accession>
<reference evidence="1 2" key="1">
    <citation type="submission" date="2024-06" db="EMBL/GenBank/DDBJ databases">
        <title>The Natural Products Discovery Center: Release of the First 8490 Sequenced Strains for Exploring Actinobacteria Biosynthetic Diversity.</title>
        <authorList>
            <person name="Kalkreuter E."/>
            <person name="Kautsar S.A."/>
            <person name="Yang D."/>
            <person name="Bader C.D."/>
            <person name="Teijaro C.N."/>
            <person name="Fluegel L."/>
            <person name="Davis C.M."/>
            <person name="Simpson J.R."/>
            <person name="Lauterbach L."/>
            <person name="Steele A.D."/>
            <person name="Gui C."/>
            <person name="Meng S."/>
            <person name="Li G."/>
            <person name="Viehrig K."/>
            <person name="Ye F."/>
            <person name="Su P."/>
            <person name="Kiefer A.F."/>
            <person name="Nichols A."/>
            <person name="Cepeda A.J."/>
            <person name="Yan W."/>
            <person name="Fan B."/>
            <person name="Jiang Y."/>
            <person name="Adhikari A."/>
            <person name="Zheng C.-J."/>
            <person name="Schuster L."/>
            <person name="Cowan T.M."/>
            <person name="Smanski M.J."/>
            <person name="Chevrette M.G."/>
            <person name="De Carvalho L.P.S."/>
            <person name="Shen B."/>
        </authorList>
    </citation>
    <scope>NUCLEOTIDE SEQUENCE [LARGE SCALE GENOMIC DNA]</scope>
    <source>
        <strain evidence="1 2">NPDC047833</strain>
    </source>
</reference>
<dbReference type="EMBL" id="JBEYRS010000010">
    <property type="protein sequence ID" value="MEW2364974.1"/>
    <property type="molecule type" value="Genomic_DNA"/>
</dbReference>
<protein>
    <submittedName>
        <fullName evidence="1">Uncharacterized protein</fullName>
    </submittedName>
</protein>
<dbReference type="RefSeq" id="WP_359781785.1">
    <property type="nucleotide sequence ID" value="NZ_JBEYRR010000010.1"/>
</dbReference>
<sequence length="157" mass="17595">MSTAQHLAVIDLLRSREFPAEHGRSECGSEGPGYHIAELLTSDTFWEDDGSRRDIVEEQYEAERDGLTVLLGDRWGPPQRFSLASLFERTMDAALGAVDEDEGEAEEIPEPWAQLSSSVPDLHLWHVDGRWIALGVAQWDKELPFQLLAVVTEIDPP</sequence>
<dbReference type="Proteomes" id="UP001553843">
    <property type="component" value="Unassembled WGS sequence"/>
</dbReference>
<organism evidence="1 2">
    <name type="scientific">Streptomyces huasconensis</name>
    <dbReference type="NCBI Taxonomy" id="1854574"/>
    <lineage>
        <taxon>Bacteria</taxon>
        <taxon>Bacillati</taxon>
        <taxon>Actinomycetota</taxon>
        <taxon>Actinomycetes</taxon>
        <taxon>Kitasatosporales</taxon>
        <taxon>Streptomycetaceae</taxon>
        <taxon>Streptomyces</taxon>
    </lineage>
</organism>